<evidence type="ECO:0000313" key="4">
    <source>
        <dbReference type="EMBL" id="GAG78790.1"/>
    </source>
</evidence>
<protein>
    <recommendedName>
        <fullName evidence="3">ABC transporter domain-containing protein</fullName>
    </recommendedName>
</protein>
<accession>X1A8W5</accession>
<dbReference type="AlphaFoldDB" id="X1A8W5"/>
<reference evidence="4" key="1">
    <citation type="journal article" date="2014" name="Front. Microbiol.">
        <title>High frequency of phylogenetically diverse reductive dehalogenase-homologous genes in deep subseafloor sedimentary metagenomes.</title>
        <authorList>
            <person name="Kawai M."/>
            <person name="Futagami T."/>
            <person name="Toyoda A."/>
            <person name="Takaki Y."/>
            <person name="Nishi S."/>
            <person name="Hori S."/>
            <person name="Arai W."/>
            <person name="Tsubouchi T."/>
            <person name="Morono Y."/>
            <person name="Uchiyama I."/>
            <person name="Ito T."/>
            <person name="Fujiyama A."/>
            <person name="Inagaki F."/>
            <person name="Takami H."/>
        </authorList>
    </citation>
    <scope>NUCLEOTIDE SEQUENCE</scope>
    <source>
        <strain evidence="4">Expedition CK06-06</strain>
    </source>
</reference>
<feature type="domain" description="ABC transporter" evidence="3">
    <location>
        <begin position="22"/>
        <end position="78"/>
    </location>
</feature>
<dbReference type="InterPro" id="IPR003439">
    <property type="entry name" value="ABC_transporter-like_ATP-bd"/>
</dbReference>
<dbReference type="InterPro" id="IPR027417">
    <property type="entry name" value="P-loop_NTPase"/>
</dbReference>
<evidence type="ECO:0000256" key="2">
    <source>
        <dbReference type="ARBA" id="ARBA00022967"/>
    </source>
</evidence>
<evidence type="ECO:0000259" key="3">
    <source>
        <dbReference type="Pfam" id="PF00005"/>
    </source>
</evidence>
<proteinExistence type="predicted"/>
<gene>
    <name evidence="4" type="ORF">S01H4_27685</name>
</gene>
<dbReference type="SUPFAM" id="SSF52540">
    <property type="entry name" value="P-loop containing nucleoside triphosphate hydrolases"/>
    <property type="match status" value="1"/>
</dbReference>
<comment type="caution">
    <text evidence="4">The sequence shown here is derived from an EMBL/GenBank/DDBJ whole genome shotgun (WGS) entry which is preliminary data.</text>
</comment>
<dbReference type="Gene3D" id="3.40.50.300">
    <property type="entry name" value="P-loop containing nucleotide triphosphate hydrolases"/>
    <property type="match status" value="1"/>
</dbReference>
<keyword evidence="1" id="KW-0813">Transport</keyword>
<dbReference type="PANTHER" id="PTHR42794:SF1">
    <property type="entry name" value="HEMIN IMPORT ATP-BINDING PROTEIN HMUV"/>
    <property type="match status" value="1"/>
</dbReference>
<evidence type="ECO:0000256" key="1">
    <source>
        <dbReference type="ARBA" id="ARBA00022448"/>
    </source>
</evidence>
<dbReference type="Pfam" id="PF00005">
    <property type="entry name" value="ABC_tran"/>
    <property type="match status" value="1"/>
</dbReference>
<dbReference type="GO" id="GO:0016887">
    <property type="term" value="F:ATP hydrolysis activity"/>
    <property type="evidence" value="ECO:0007669"/>
    <property type="project" value="InterPro"/>
</dbReference>
<dbReference type="GO" id="GO:0005524">
    <property type="term" value="F:ATP binding"/>
    <property type="evidence" value="ECO:0007669"/>
    <property type="project" value="InterPro"/>
</dbReference>
<organism evidence="4">
    <name type="scientific">marine sediment metagenome</name>
    <dbReference type="NCBI Taxonomy" id="412755"/>
    <lineage>
        <taxon>unclassified sequences</taxon>
        <taxon>metagenomes</taxon>
        <taxon>ecological metagenomes</taxon>
    </lineage>
</organism>
<dbReference type="PANTHER" id="PTHR42794">
    <property type="entry name" value="HEMIN IMPORT ATP-BINDING PROTEIN HMUV"/>
    <property type="match status" value="1"/>
</dbReference>
<keyword evidence="2" id="KW-1278">Translocase</keyword>
<sequence>FSFSVLEVVLMGRSPHLNRLQLESRKDLEIAKNCLSLTDSLDLAERDINELSGGERQRVIIAKALAQQPHILILDEPTVIFP</sequence>
<dbReference type="EMBL" id="BART01013587">
    <property type="protein sequence ID" value="GAG78790.1"/>
    <property type="molecule type" value="Genomic_DNA"/>
</dbReference>
<name>X1A8W5_9ZZZZ</name>
<feature type="non-terminal residue" evidence="4">
    <location>
        <position position="1"/>
    </location>
</feature>